<reference evidence="6" key="1">
    <citation type="submission" date="2016-10" db="EMBL/GenBank/DDBJ databases">
        <authorList>
            <person name="Varghese N."/>
            <person name="Submissions S."/>
        </authorList>
    </citation>
    <scope>NUCLEOTIDE SEQUENCE [LARGE SCALE GENOMIC DNA]</scope>
    <source>
        <strain evidence="6">DSM 45421</strain>
    </source>
</reference>
<evidence type="ECO:0000259" key="4">
    <source>
        <dbReference type="Pfam" id="PF07167"/>
    </source>
</evidence>
<evidence type="ECO:0000313" key="5">
    <source>
        <dbReference type="EMBL" id="SDD48771.1"/>
    </source>
</evidence>
<dbReference type="Proteomes" id="UP000199416">
    <property type="component" value="Unassembled WGS sequence"/>
</dbReference>
<dbReference type="InterPro" id="IPR010941">
    <property type="entry name" value="PhaC_N"/>
</dbReference>
<dbReference type="PANTHER" id="PTHR36837">
    <property type="entry name" value="POLY(3-HYDROXYALKANOATE) POLYMERASE SUBUNIT PHAC"/>
    <property type="match status" value="1"/>
</dbReference>
<dbReference type="PANTHER" id="PTHR36837:SF5">
    <property type="entry name" value="POLY-3-HYDROXYBUTYRATE SYNTHASE"/>
    <property type="match status" value="1"/>
</dbReference>
<dbReference type="InterPro" id="IPR051321">
    <property type="entry name" value="PHA/PHB_synthase"/>
</dbReference>
<evidence type="ECO:0000256" key="3">
    <source>
        <dbReference type="SAM" id="MobiDB-lite"/>
    </source>
</evidence>
<protein>
    <submittedName>
        <fullName evidence="5">Polyhydroxyalkanoate synthase</fullName>
    </submittedName>
</protein>
<keyword evidence="6" id="KW-1185">Reference proteome</keyword>
<dbReference type="SUPFAM" id="SSF53474">
    <property type="entry name" value="alpha/beta-Hydrolases"/>
    <property type="match status" value="1"/>
</dbReference>
<proteinExistence type="predicted"/>
<dbReference type="InterPro" id="IPR029058">
    <property type="entry name" value="AB_hydrolase_fold"/>
</dbReference>
<evidence type="ECO:0000256" key="1">
    <source>
        <dbReference type="ARBA" id="ARBA00022679"/>
    </source>
</evidence>
<dbReference type="EMBL" id="FMZF01000008">
    <property type="protein sequence ID" value="SDD48771.1"/>
    <property type="molecule type" value="Genomic_DNA"/>
</dbReference>
<evidence type="ECO:0000256" key="2">
    <source>
        <dbReference type="ARBA" id="ARBA00023315"/>
    </source>
</evidence>
<organism evidence="5 6">
    <name type="scientific">Geodermatophilus telluris</name>
    <dbReference type="NCBI Taxonomy" id="1190417"/>
    <lineage>
        <taxon>Bacteria</taxon>
        <taxon>Bacillati</taxon>
        <taxon>Actinomycetota</taxon>
        <taxon>Actinomycetes</taxon>
        <taxon>Geodermatophilales</taxon>
        <taxon>Geodermatophilaceae</taxon>
        <taxon>Geodermatophilus</taxon>
    </lineage>
</organism>
<dbReference type="GO" id="GO:0016746">
    <property type="term" value="F:acyltransferase activity"/>
    <property type="evidence" value="ECO:0007669"/>
    <property type="project" value="UniProtKB-KW"/>
</dbReference>
<dbReference type="AlphaFoldDB" id="A0A1G6V5L4"/>
<keyword evidence="1" id="KW-0808">Transferase</keyword>
<sequence>MQLTEGVPVTTTTTTPPRPRRAADRPAADAGRAPRDTPQGIPVEGGEPVAMPSPRGMVRGVAATLAQPRPLAREAVRLGRDALRILRGTDEIAPSPKDARFADPAWSLHPGYRRLAQSYLATTGALDRLVEDFAAGGADWREVEQVRFVLTALSSALAPTNTLPGNPAALKRAFDTAGLSLARGARNMLSDLVHNGGMPSQVDRSAFTVGEDLGVTPGAVVYRDEIVELIQYTPSTPRVRARPLVVVPPPIGRFYFLDLRPGRSLVEYAVSRGLQVFMISWRNPTKAQSEWDLDTYAGGVLSAVDAAREITGSPDVTTLGLCAGGQVMTTALNHLAAQGDERVAAAGYAVTLLDFASRAPLGAFSGPRLLDVARRNSRRRGVITARQMGSVFTWMRPDDLVFNYLVRQWLMGEAPPAFDILAWNADGTNLPARLHEQFLDIFQHNALVKPGALTVLGTPVHLSRITVPTFVTGALTDHLTPWHGCYRTTQLLSGPSTFVLSSSGHIQSLVNPPGNPKARYWTGGEPGPDAHAWRAAAEEHTGSWWEPWSEWAIERSGDEVPAPESLGSTAHPVLEAAPGSYVRDRVPARG</sequence>
<feature type="domain" description="Poly-beta-hydroxybutyrate polymerase N-terminal" evidence="4">
    <location>
        <begin position="97"/>
        <end position="269"/>
    </location>
</feature>
<feature type="region of interest" description="Disordered" evidence="3">
    <location>
        <begin position="557"/>
        <end position="590"/>
    </location>
</feature>
<dbReference type="GO" id="GO:0042619">
    <property type="term" value="P:poly-hydroxybutyrate biosynthetic process"/>
    <property type="evidence" value="ECO:0007669"/>
    <property type="project" value="InterPro"/>
</dbReference>
<gene>
    <name evidence="5" type="ORF">SAMN05660690_4340</name>
</gene>
<evidence type="ECO:0000313" key="6">
    <source>
        <dbReference type="Proteomes" id="UP000199416"/>
    </source>
</evidence>
<dbReference type="Pfam" id="PF07167">
    <property type="entry name" value="PhaC_N"/>
    <property type="match status" value="1"/>
</dbReference>
<dbReference type="STRING" id="1190417.SAMN05660690_4340"/>
<keyword evidence="2" id="KW-0012">Acyltransferase</keyword>
<accession>A0A1G6V5L4</accession>
<name>A0A1G6V5L4_9ACTN</name>
<feature type="region of interest" description="Disordered" evidence="3">
    <location>
        <begin position="1"/>
        <end position="55"/>
    </location>
</feature>
<dbReference type="Gene3D" id="3.40.50.1820">
    <property type="entry name" value="alpha/beta hydrolase"/>
    <property type="match status" value="1"/>
</dbReference>
<feature type="compositionally biased region" description="Basic and acidic residues" evidence="3">
    <location>
        <begin position="21"/>
        <end position="35"/>
    </location>
</feature>